<dbReference type="Gene3D" id="3.40.50.150">
    <property type="entry name" value="Vaccinia Virus protein VP39"/>
    <property type="match status" value="1"/>
</dbReference>
<dbReference type="eggNOG" id="COG2227">
    <property type="taxonomic scope" value="Bacteria"/>
</dbReference>
<dbReference type="PATRIC" id="fig|1348663.4.peg.6718"/>
<protein>
    <submittedName>
        <fullName evidence="3">Methyltransferase type 12</fullName>
    </submittedName>
</protein>
<dbReference type="GO" id="GO:0032259">
    <property type="term" value="P:methylation"/>
    <property type="evidence" value="ECO:0007669"/>
    <property type="project" value="UniProtKB-KW"/>
</dbReference>
<feature type="region of interest" description="Disordered" evidence="1">
    <location>
        <begin position="1"/>
        <end position="27"/>
    </location>
</feature>
<organism evidence="3 4">
    <name type="scientific">Kitasatospora cheerisanensis KCTC 2395</name>
    <dbReference type="NCBI Taxonomy" id="1348663"/>
    <lineage>
        <taxon>Bacteria</taxon>
        <taxon>Bacillati</taxon>
        <taxon>Actinomycetota</taxon>
        <taxon>Actinomycetes</taxon>
        <taxon>Kitasatosporales</taxon>
        <taxon>Streptomycetaceae</taxon>
        <taxon>Kitasatospora</taxon>
    </lineage>
</organism>
<keyword evidence="4" id="KW-1185">Reference proteome</keyword>
<dbReference type="PANTHER" id="PTHR43861:SF1">
    <property type="entry name" value="TRANS-ACONITATE 2-METHYLTRANSFERASE"/>
    <property type="match status" value="1"/>
</dbReference>
<dbReference type="PANTHER" id="PTHR43861">
    <property type="entry name" value="TRANS-ACONITATE 2-METHYLTRANSFERASE-RELATED"/>
    <property type="match status" value="1"/>
</dbReference>
<keyword evidence="3" id="KW-0489">Methyltransferase</keyword>
<feature type="region of interest" description="Disordered" evidence="1">
    <location>
        <begin position="278"/>
        <end position="340"/>
    </location>
</feature>
<dbReference type="SUPFAM" id="SSF53335">
    <property type="entry name" value="S-adenosyl-L-methionine-dependent methyltransferases"/>
    <property type="match status" value="1"/>
</dbReference>
<gene>
    <name evidence="3" type="ORF">KCH_69410</name>
</gene>
<keyword evidence="3" id="KW-0808">Transferase</keyword>
<evidence type="ECO:0000256" key="1">
    <source>
        <dbReference type="SAM" id="MobiDB-lite"/>
    </source>
</evidence>
<evidence type="ECO:0000313" key="4">
    <source>
        <dbReference type="Proteomes" id="UP000027178"/>
    </source>
</evidence>
<accession>A0A066YN22</accession>
<dbReference type="HOGENOM" id="CLU_815805_0_0_11"/>
<evidence type="ECO:0000313" key="3">
    <source>
        <dbReference type="EMBL" id="KDN81309.1"/>
    </source>
</evidence>
<dbReference type="InterPro" id="IPR013217">
    <property type="entry name" value="Methyltransf_12"/>
</dbReference>
<proteinExistence type="predicted"/>
<dbReference type="Proteomes" id="UP000027178">
    <property type="component" value="Unassembled WGS sequence"/>
</dbReference>
<dbReference type="GO" id="GO:0008168">
    <property type="term" value="F:methyltransferase activity"/>
    <property type="evidence" value="ECO:0007669"/>
    <property type="project" value="UniProtKB-KW"/>
</dbReference>
<name>A0A066YN22_9ACTN</name>
<dbReference type="GO" id="GO:0017000">
    <property type="term" value="P:antibiotic biosynthetic process"/>
    <property type="evidence" value="ECO:0007669"/>
    <property type="project" value="UniProtKB-ARBA"/>
</dbReference>
<dbReference type="InterPro" id="IPR029063">
    <property type="entry name" value="SAM-dependent_MTases_sf"/>
</dbReference>
<dbReference type="EMBL" id="JNBY01000148">
    <property type="protein sequence ID" value="KDN81309.1"/>
    <property type="molecule type" value="Genomic_DNA"/>
</dbReference>
<dbReference type="AlphaFoldDB" id="A0A066YN22"/>
<sequence>MSTSPEHAQHSPEPAASAAADVAADADADADPAADWTQWATVNRANWDERVPVHLGGTFYDVPGFVAGAEVLRDFELAEVGEVAGKRLLHLQCHLGLDTLSWARRGAEVTGLDFSEPAVLEAARLAKRIGADTARFVASDVYGAVEALGGETFDIVYTGMGALNWLPDLARWARTVAALARPGGFVYLAEFHPVAELVAEDGITLVEDYFDRAPAVLDTPGSYADRDAGMASTRTVQWRHGVGDVVSALAGAGLRLEFLHEHAHGHFFLPPGPASRWSTRCAPPARPDVPSAHEPLSPSATQSVRRSAHPPVSPSIGRRIRRSADPVAQPARPVSTSVAP</sequence>
<evidence type="ECO:0000259" key="2">
    <source>
        <dbReference type="Pfam" id="PF08242"/>
    </source>
</evidence>
<feature type="domain" description="Methyltransferase type 12" evidence="2">
    <location>
        <begin position="89"/>
        <end position="185"/>
    </location>
</feature>
<dbReference type="CDD" id="cd02440">
    <property type="entry name" value="AdoMet_MTases"/>
    <property type="match status" value="1"/>
</dbReference>
<dbReference type="Pfam" id="PF08242">
    <property type="entry name" value="Methyltransf_12"/>
    <property type="match status" value="1"/>
</dbReference>
<comment type="caution">
    <text evidence="3">The sequence shown here is derived from an EMBL/GenBank/DDBJ whole genome shotgun (WGS) entry which is preliminary data.</text>
</comment>
<reference evidence="3 4" key="1">
    <citation type="submission" date="2014-05" db="EMBL/GenBank/DDBJ databases">
        <title>Draft Genome Sequence of Kitasatospora cheerisanensis KCTC 2395.</title>
        <authorList>
            <person name="Nam D.H."/>
        </authorList>
    </citation>
    <scope>NUCLEOTIDE SEQUENCE [LARGE SCALE GENOMIC DNA]</scope>
    <source>
        <strain evidence="3 4">KCTC 2395</strain>
    </source>
</reference>